<gene>
    <name evidence="2" type="ORF">Enr13x_47210</name>
</gene>
<evidence type="ECO:0000256" key="1">
    <source>
        <dbReference type="SAM" id="SignalP"/>
    </source>
</evidence>
<name>A0A518HVH0_9BACT</name>
<dbReference type="OrthoDB" id="9820411at2"/>
<dbReference type="AlphaFoldDB" id="A0A518HVH0"/>
<evidence type="ECO:0000313" key="2">
    <source>
        <dbReference type="EMBL" id="QDV44850.1"/>
    </source>
</evidence>
<keyword evidence="3" id="KW-1185">Reference proteome</keyword>
<organism evidence="2 3">
    <name type="scientific">Stieleria neptunia</name>
    <dbReference type="NCBI Taxonomy" id="2527979"/>
    <lineage>
        <taxon>Bacteria</taxon>
        <taxon>Pseudomonadati</taxon>
        <taxon>Planctomycetota</taxon>
        <taxon>Planctomycetia</taxon>
        <taxon>Pirellulales</taxon>
        <taxon>Pirellulaceae</taxon>
        <taxon>Stieleria</taxon>
    </lineage>
</organism>
<accession>A0A518HVH0</accession>
<proteinExistence type="predicted"/>
<feature type="signal peptide" evidence="1">
    <location>
        <begin position="1"/>
        <end position="20"/>
    </location>
</feature>
<dbReference type="KEGG" id="snep:Enr13x_47210"/>
<evidence type="ECO:0000313" key="3">
    <source>
        <dbReference type="Proteomes" id="UP000319004"/>
    </source>
</evidence>
<protein>
    <recommendedName>
        <fullName evidence="4">SLA1 homology domain-containing protein</fullName>
    </recommendedName>
</protein>
<feature type="chain" id="PRO_5022058995" description="SLA1 homology domain-containing protein" evidence="1">
    <location>
        <begin position="21"/>
        <end position="334"/>
    </location>
</feature>
<keyword evidence="1" id="KW-0732">Signal</keyword>
<evidence type="ECO:0008006" key="4">
    <source>
        <dbReference type="Google" id="ProtNLM"/>
    </source>
</evidence>
<dbReference type="EMBL" id="CP037423">
    <property type="protein sequence ID" value="QDV44850.1"/>
    <property type="molecule type" value="Genomic_DNA"/>
</dbReference>
<dbReference type="Proteomes" id="UP000319004">
    <property type="component" value="Chromosome"/>
</dbReference>
<sequence precursor="true">MTRLLGCLVLAAVFTGMINASEPFSPLRAEDVDRLRGRVSIDGREFAMELVDRDQDGVFAGQADRLLIDFDDDGRLHPLREKYATNRPLRLRGFDAAEHFELQLLENPWRARLIPIQGMGSVEARLDGLQEDAVLSKLTATLVSKSGIHRTIDSLHEAISIPVGSYRPEEVLIEANDGRYWAIGFRNSDINLAYSIEITKDQLTPCELLGGLNLTARVAARDYFKGKLTVLPSFVTDTGLTLVDCRVGQLEPSDESRLVASLVGNDDAQKVVDRRSSGFACGSLCPLVFETHDLIDPQMDLVLKFDIGPLGGVIRHSAPVRSTGYQPPGKTIKR</sequence>
<reference evidence="2 3" key="1">
    <citation type="submission" date="2019-03" db="EMBL/GenBank/DDBJ databases">
        <title>Deep-cultivation of Planctomycetes and their phenomic and genomic characterization uncovers novel biology.</title>
        <authorList>
            <person name="Wiegand S."/>
            <person name="Jogler M."/>
            <person name="Boedeker C."/>
            <person name="Pinto D."/>
            <person name="Vollmers J."/>
            <person name="Rivas-Marin E."/>
            <person name="Kohn T."/>
            <person name="Peeters S.H."/>
            <person name="Heuer A."/>
            <person name="Rast P."/>
            <person name="Oberbeckmann S."/>
            <person name="Bunk B."/>
            <person name="Jeske O."/>
            <person name="Meyerdierks A."/>
            <person name="Storesund J.E."/>
            <person name="Kallscheuer N."/>
            <person name="Luecker S."/>
            <person name="Lage O.M."/>
            <person name="Pohl T."/>
            <person name="Merkel B.J."/>
            <person name="Hornburger P."/>
            <person name="Mueller R.-W."/>
            <person name="Bruemmer F."/>
            <person name="Labrenz M."/>
            <person name="Spormann A.M."/>
            <person name="Op den Camp H."/>
            <person name="Overmann J."/>
            <person name="Amann R."/>
            <person name="Jetten M.S.M."/>
            <person name="Mascher T."/>
            <person name="Medema M.H."/>
            <person name="Devos D.P."/>
            <person name="Kaster A.-K."/>
            <person name="Ovreas L."/>
            <person name="Rohde M."/>
            <person name="Galperin M.Y."/>
            <person name="Jogler C."/>
        </authorList>
    </citation>
    <scope>NUCLEOTIDE SEQUENCE [LARGE SCALE GENOMIC DNA]</scope>
    <source>
        <strain evidence="2 3">Enr13</strain>
    </source>
</reference>
<dbReference type="RefSeq" id="WP_145389119.1">
    <property type="nucleotide sequence ID" value="NZ_CP037423.1"/>
</dbReference>